<evidence type="ECO:0000313" key="3">
    <source>
        <dbReference type="Proteomes" id="UP001620626"/>
    </source>
</evidence>
<accession>A0ABD2J9R5</accession>
<evidence type="ECO:0000313" key="2">
    <source>
        <dbReference type="EMBL" id="KAL3087277.1"/>
    </source>
</evidence>
<comment type="caution">
    <text evidence="2">The sequence shown here is derived from an EMBL/GenBank/DDBJ whole genome shotgun (WGS) entry which is preliminary data.</text>
</comment>
<dbReference type="PANTHER" id="PTHR11215">
    <property type="entry name" value="METAL DEPENDENT HYDROLASE - RELATED"/>
    <property type="match status" value="1"/>
</dbReference>
<gene>
    <name evidence="2" type="ORF">niasHT_020540</name>
</gene>
<dbReference type="Pfam" id="PF03690">
    <property type="entry name" value="MYG1_exonuc"/>
    <property type="match status" value="1"/>
</dbReference>
<proteinExistence type="inferred from homology"/>
<dbReference type="EMBL" id="JBICBT010001024">
    <property type="protein sequence ID" value="KAL3087277.1"/>
    <property type="molecule type" value="Genomic_DNA"/>
</dbReference>
<dbReference type="AlphaFoldDB" id="A0ABD2J9R5"/>
<name>A0ABD2J9R5_9BILA</name>
<sequence>MAFRYLQNYSTIGMVSQMLIGTHNGNFHCDEVFACYMLKKLPMFANHSIVRTRDPEMLKQCDIVVDVGGVYDHQKKRYDHHQRDFAESMHSVARLPFQTKLSSAGLIYAHYGKSVIANILNLAEDDADMDRLYEHVYRKFVEGVDAIDNGIKQYDGTPRYQMSSTLDSRVRNCNPAWNDQKPDPEKGFHNAMAIVGAEFEERIRYLNSAWIPARNIVVEAIERRNEAHPSGRIILFPKSGSVPPWKEHFFQLENELGLENVGICLVVFADSANNTWRVQAIPVSDVSSFDNRVSIPWKGHRDDQLERESGIAGAIFVHANGFIGGTKSLEGAMRMAEETLKMN</sequence>
<reference evidence="2 3" key="1">
    <citation type="submission" date="2024-10" db="EMBL/GenBank/DDBJ databases">
        <authorList>
            <person name="Kim D."/>
        </authorList>
    </citation>
    <scope>NUCLEOTIDE SEQUENCE [LARGE SCALE GENOMIC DNA]</scope>
    <source>
        <strain evidence="2">BH-2024</strain>
    </source>
</reference>
<protein>
    <submittedName>
        <fullName evidence="2">Uncharacterized protein</fullName>
    </submittedName>
</protein>
<organism evidence="2 3">
    <name type="scientific">Heterodera trifolii</name>
    <dbReference type="NCBI Taxonomy" id="157864"/>
    <lineage>
        <taxon>Eukaryota</taxon>
        <taxon>Metazoa</taxon>
        <taxon>Ecdysozoa</taxon>
        <taxon>Nematoda</taxon>
        <taxon>Chromadorea</taxon>
        <taxon>Rhabditida</taxon>
        <taxon>Tylenchina</taxon>
        <taxon>Tylenchomorpha</taxon>
        <taxon>Tylenchoidea</taxon>
        <taxon>Heteroderidae</taxon>
        <taxon>Heteroderinae</taxon>
        <taxon>Heterodera</taxon>
    </lineage>
</organism>
<dbReference type="PANTHER" id="PTHR11215:SF1">
    <property type="entry name" value="MYG1 EXONUCLEASE"/>
    <property type="match status" value="1"/>
</dbReference>
<comment type="similarity">
    <text evidence="1">Belongs to the MYG1 family.</text>
</comment>
<evidence type="ECO:0000256" key="1">
    <source>
        <dbReference type="ARBA" id="ARBA00010105"/>
    </source>
</evidence>
<keyword evidence="3" id="KW-1185">Reference proteome</keyword>
<dbReference type="Proteomes" id="UP001620626">
    <property type="component" value="Unassembled WGS sequence"/>
</dbReference>
<dbReference type="InterPro" id="IPR003226">
    <property type="entry name" value="MYG1_exonuclease"/>
</dbReference>